<evidence type="ECO:0000313" key="3">
    <source>
        <dbReference type="Proteomes" id="UP000029590"/>
    </source>
</evidence>
<name>A0AAP1Y2S4_BURGA</name>
<reference evidence="2" key="2">
    <citation type="submission" date="2022-09" db="EMBL/GenBank/DDBJ databases">
        <title>Genomic of Burkholderia gladioli.</title>
        <authorList>
            <person name="Wu H."/>
        </authorList>
    </citation>
    <scope>NUCLEOTIDE SEQUENCE</scope>
    <source>
        <strain evidence="2">ZN-S4</strain>
    </source>
</reference>
<dbReference type="Proteomes" id="UP001059745">
    <property type="component" value="Chromosome 1"/>
</dbReference>
<accession>A0AAP1Y2S4</accession>
<dbReference type="EMBL" id="JPGG01000015">
    <property type="protein sequence ID" value="KGC17284.1"/>
    <property type="molecule type" value="Genomic_DNA"/>
</dbReference>
<organism evidence="1 3">
    <name type="scientific">Burkholderia gladioli</name>
    <name type="common">Pseudomonas marginata</name>
    <name type="synonym">Phytomonas marginata</name>
    <dbReference type="NCBI Taxonomy" id="28095"/>
    <lineage>
        <taxon>Bacteria</taxon>
        <taxon>Pseudomonadati</taxon>
        <taxon>Pseudomonadota</taxon>
        <taxon>Betaproteobacteria</taxon>
        <taxon>Burkholderiales</taxon>
        <taxon>Burkholderiaceae</taxon>
        <taxon>Burkholderia</taxon>
    </lineage>
</organism>
<dbReference type="Proteomes" id="UP000029590">
    <property type="component" value="Unassembled WGS sequence"/>
</dbReference>
<dbReference type="AlphaFoldDB" id="A0AAP1Y2S4"/>
<gene>
    <name evidence="1" type="ORF">DM48_3562</name>
    <name evidence="2" type="ORF">NYZ96_03530</name>
</gene>
<evidence type="ECO:0000313" key="2">
    <source>
        <dbReference type="EMBL" id="UWX70853.1"/>
    </source>
</evidence>
<protein>
    <recommendedName>
        <fullName evidence="4">Class I SAM-dependent methyltransferase</fullName>
    </recommendedName>
</protein>
<dbReference type="SUPFAM" id="SSF53335">
    <property type="entry name" value="S-adenosyl-L-methionine-dependent methyltransferases"/>
    <property type="match status" value="1"/>
</dbReference>
<dbReference type="KEGG" id="bgo:BM43_2080"/>
<dbReference type="InterPro" id="IPR029063">
    <property type="entry name" value="SAM-dependent_MTases_sf"/>
</dbReference>
<dbReference type="RefSeq" id="WP_052143055.1">
    <property type="nucleotide sequence ID" value="NZ_CADEPP010000009.1"/>
</dbReference>
<reference evidence="1 3" key="1">
    <citation type="submission" date="2014-04" db="EMBL/GenBank/DDBJ databases">
        <authorList>
            <person name="Bishop-Lilly K.A."/>
            <person name="Broomall S.M."/>
            <person name="Chain P.S."/>
            <person name="Chertkov O."/>
            <person name="Coyne S.R."/>
            <person name="Daligault H.E."/>
            <person name="Davenport K.W."/>
            <person name="Erkkila T."/>
            <person name="Frey K.G."/>
            <person name="Gibbons H.S."/>
            <person name="Gu W."/>
            <person name="Jaissle J."/>
            <person name="Johnson S.L."/>
            <person name="Koroleva G.I."/>
            <person name="Ladner J.T."/>
            <person name="Lo C.-C."/>
            <person name="Minogue T.D."/>
            <person name="Munk C."/>
            <person name="Palacios G.F."/>
            <person name="Redden C.L."/>
            <person name="Rosenzweig C.N."/>
            <person name="Scholz M.B."/>
            <person name="Teshima H."/>
            <person name="Xu Y."/>
        </authorList>
    </citation>
    <scope>NUCLEOTIDE SEQUENCE [LARGE SCALE GENOMIC DNA]</scope>
    <source>
        <strain evidence="3">gladioli</strain>
        <strain evidence="1">Gladioli</strain>
    </source>
</reference>
<sequence length="311" mass="35052">MSTTHYEELERRIAALEANAMSRTAVKEMIRESILVPSLERPTLLESDPFMAYTNVSSLDFTHPRYAQLCKLIYQTPTWHRKQWEYIYILHQLLEANILRPGTRGIGFGVDAEPLPSAFAQLGSAVLATDAPAAIKMAGGWLANHDNYRPLDRLHFGWIPESLFRERVNFTECNMKDIDSSFSGYDFAWSSCCLEHLGTLEAGLDFVMNSVEKCLRIGGIAVHTTELNLSSDVDTVEASDETVLYRRRDLEAFVERMRERGHDVQPIRVGPAATALDFHVDVPPYSPNPHLRLKLAGFVTTSAGLVIRRGR</sequence>
<evidence type="ECO:0008006" key="4">
    <source>
        <dbReference type="Google" id="ProtNLM"/>
    </source>
</evidence>
<dbReference type="Gene3D" id="3.40.50.150">
    <property type="entry name" value="Vaccinia Virus protein VP39"/>
    <property type="match status" value="1"/>
</dbReference>
<evidence type="ECO:0000313" key="1">
    <source>
        <dbReference type="EMBL" id="KGC17284.1"/>
    </source>
</evidence>
<proteinExistence type="predicted"/>
<dbReference type="EMBL" id="CP104214">
    <property type="protein sequence ID" value="UWX70853.1"/>
    <property type="molecule type" value="Genomic_DNA"/>
</dbReference>